<evidence type="ECO:0000256" key="1">
    <source>
        <dbReference type="SAM" id="MobiDB-lite"/>
    </source>
</evidence>
<evidence type="ECO:0000313" key="2">
    <source>
        <dbReference type="EMBL" id="KAG2095289.1"/>
    </source>
</evidence>
<dbReference type="OrthoDB" id="10567774at2759"/>
<organism evidence="2 3">
    <name type="scientific">Suillus discolor</name>
    <dbReference type="NCBI Taxonomy" id="1912936"/>
    <lineage>
        <taxon>Eukaryota</taxon>
        <taxon>Fungi</taxon>
        <taxon>Dikarya</taxon>
        <taxon>Basidiomycota</taxon>
        <taxon>Agaricomycotina</taxon>
        <taxon>Agaricomycetes</taxon>
        <taxon>Agaricomycetidae</taxon>
        <taxon>Boletales</taxon>
        <taxon>Suillineae</taxon>
        <taxon>Suillaceae</taxon>
        <taxon>Suillus</taxon>
    </lineage>
</organism>
<proteinExistence type="predicted"/>
<dbReference type="AlphaFoldDB" id="A0A9P7EWJ0"/>
<evidence type="ECO:0000313" key="3">
    <source>
        <dbReference type="Proteomes" id="UP000823399"/>
    </source>
</evidence>
<dbReference type="GeneID" id="64704436"/>
<keyword evidence="3" id="KW-1185">Reference proteome</keyword>
<feature type="compositionally biased region" description="Low complexity" evidence="1">
    <location>
        <begin position="115"/>
        <end position="130"/>
    </location>
</feature>
<feature type="compositionally biased region" description="Low complexity" evidence="1">
    <location>
        <begin position="84"/>
        <end position="95"/>
    </location>
</feature>
<protein>
    <submittedName>
        <fullName evidence="2">Uncharacterized protein</fullName>
    </submittedName>
</protein>
<accession>A0A9P7EWJ0</accession>
<reference evidence="2" key="1">
    <citation type="journal article" date="2020" name="New Phytol.">
        <title>Comparative genomics reveals dynamic genome evolution in host specialist ectomycorrhizal fungi.</title>
        <authorList>
            <person name="Lofgren L.A."/>
            <person name="Nguyen N.H."/>
            <person name="Vilgalys R."/>
            <person name="Ruytinx J."/>
            <person name="Liao H.L."/>
            <person name="Branco S."/>
            <person name="Kuo A."/>
            <person name="LaButti K."/>
            <person name="Lipzen A."/>
            <person name="Andreopoulos W."/>
            <person name="Pangilinan J."/>
            <person name="Riley R."/>
            <person name="Hundley H."/>
            <person name="Na H."/>
            <person name="Barry K."/>
            <person name="Grigoriev I.V."/>
            <person name="Stajich J.E."/>
            <person name="Kennedy P.G."/>
        </authorList>
    </citation>
    <scope>NUCLEOTIDE SEQUENCE</scope>
    <source>
        <strain evidence="2">FC423</strain>
    </source>
</reference>
<dbReference type="RefSeq" id="XP_041287804.1">
    <property type="nucleotide sequence ID" value="XM_041442177.1"/>
</dbReference>
<name>A0A9P7EWJ0_9AGAM</name>
<feature type="region of interest" description="Disordered" evidence="1">
    <location>
        <begin position="84"/>
        <end position="148"/>
    </location>
</feature>
<sequence>MASGSVPATHAAAAKSCKPVHGQIIFHYPTAASHLAERQSGPAAPSSIAAWAIAGCIQPQFGQLGPSQDSHHGPDAAAVYNHQPSQYSASQSQPQFGQLGPSQDSHHGPDTATVYHHQPSQYSASQSQPQFGQLGPSQDSHHGSDTATVYHHQPSQYSASQRQPHLGLAHPRPSVAHNFIATWAFPPSPTLTQKAHAAVILAASLNLAPQLTEGAKRVTAAAGPSSTHAIIWSSTKGIVPFGLK</sequence>
<gene>
    <name evidence="2" type="ORF">F5147DRAFT_778738</name>
</gene>
<dbReference type="EMBL" id="JABBWM010000075">
    <property type="protein sequence ID" value="KAG2095289.1"/>
    <property type="molecule type" value="Genomic_DNA"/>
</dbReference>
<dbReference type="Proteomes" id="UP000823399">
    <property type="component" value="Unassembled WGS sequence"/>
</dbReference>
<comment type="caution">
    <text evidence="2">The sequence shown here is derived from an EMBL/GenBank/DDBJ whole genome shotgun (WGS) entry which is preliminary data.</text>
</comment>